<dbReference type="Gene3D" id="6.10.250.3180">
    <property type="match status" value="1"/>
</dbReference>
<evidence type="ECO:0000313" key="9">
    <source>
        <dbReference type="Proteomes" id="UP000700334"/>
    </source>
</evidence>
<evidence type="ECO:0000256" key="3">
    <source>
        <dbReference type="ARBA" id="ARBA00023242"/>
    </source>
</evidence>
<dbReference type="Pfam" id="PF06881">
    <property type="entry name" value="Elongin_A"/>
    <property type="match status" value="1"/>
</dbReference>
<dbReference type="InterPro" id="IPR001810">
    <property type="entry name" value="F-box_dom"/>
</dbReference>
<feature type="compositionally biased region" description="Basic and acidic residues" evidence="5">
    <location>
        <begin position="189"/>
        <end position="200"/>
    </location>
</feature>
<dbReference type="EMBL" id="JAGFMF010011810">
    <property type="protein sequence ID" value="KAG8511902.1"/>
    <property type="molecule type" value="Genomic_DNA"/>
</dbReference>
<evidence type="ECO:0000259" key="7">
    <source>
        <dbReference type="PROSITE" id="PS51319"/>
    </source>
</evidence>
<feature type="compositionally biased region" description="Low complexity" evidence="5">
    <location>
        <begin position="629"/>
        <end position="642"/>
    </location>
</feature>
<sequence>MAEGWLSYVVEELQLRLTTNPDTKKLRKDLKKLSALPVTANVLRRTGVGQTVGQLSTHEHVGSLAKDLVAKWNRLVPVEGNAEPDATGLEKSDSRKRPKDAPSEGMEGGHEENCQVSRSRPGGPKHRQKKHKASSKLGEPQGAHRIFPVYSLDWKSSGCGLSPPKTTGPLQMSPDDDGCSTETHVAQRRPGEGRSKASCERHHRAPQEKGAVSKSKGHQSPPRDTCPVGAQGKEKSSVPINQKSHQDFSREETRPYSQGSAQEKPPSRGAQSLYSLYTGKGAGDRLPKVKDVYNNLKTQEKLKTFNFDRKSVSALPKVRKADTDDEFEQPTMSFESYLNYDQPTKKKRKTVKTSASSLEDRELKKNSKNTGGNLNLGQELPEVTEIKAEKLQPTGAHLTKLDKVPCGALPVLPDLPFPGLLANCPPSFELITSLKPKQEVLSSPQKEEEAGFTGYRMNSKMQVFSGSKNACLPHMMTLREQCIRVLKNNINSIFEVGSVPYFVLEPVLESCTPDQLYRIEKYNHVLVEETDKLWKTHCNQKFKKEIPTEHESWREMYLRLQEAQEQRLRVLTMNIQSAHASKPKGRQTKLIFLNSMTNPTSDISKRQKSEIGAAVPGKVKIKPVSHPTGGSAAPFSSASGCSMEPTAGSRGALRVQVASSKKPVKKTAPLMAKSIKDFKNRFSRR</sequence>
<accession>A0A8J6A420</accession>
<dbReference type="Gene3D" id="1.20.930.10">
    <property type="entry name" value="Conserved domain common to transcription factors TFIIS, elongin A, CRSP70"/>
    <property type="match status" value="1"/>
</dbReference>
<dbReference type="OrthoDB" id="21513at2759"/>
<feature type="compositionally biased region" description="Basic and acidic residues" evidence="5">
    <location>
        <begin position="674"/>
        <end position="685"/>
    </location>
</feature>
<dbReference type="InterPro" id="IPR003617">
    <property type="entry name" value="TFIIS/CRSP70_N_sub"/>
</dbReference>
<feature type="compositionally biased region" description="Basic and acidic residues" evidence="5">
    <location>
        <begin position="88"/>
        <end position="113"/>
    </location>
</feature>
<dbReference type="PANTHER" id="PTHR15141">
    <property type="entry name" value="TRANSCRIPTION ELONGATION FACTOR B POLYPEPTIDE 3"/>
    <property type="match status" value="1"/>
</dbReference>
<dbReference type="GO" id="GO:0070449">
    <property type="term" value="C:elongin complex"/>
    <property type="evidence" value="ECO:0007669"/>
    <property type="project" value="InterPro"/>
</dbReference>
<feature type="region of interest" description="Disordered" evidence="5">
    <location>
        <begin position="79"/>
        <end position="142"/>
    </location>
</feature>
<evidence type="ECO:0000256" key="5">
    <source>
        <dbReference type="SAM" id="MobiDB-lite"/>
    </source>
</evidence>
<evidence type="ECO:0000259" key="6">
    <source>
        <dbReference type="PROSITE" id="PS50181"/>
    </source>
</evidence>
<dbReference type="SMART" id="SM00509">
    <property type="entry name" value="TFS2N"/>
    <property type="match status" value="1"/>
</dbReference>
<dbReference type="PROSITE" id="PS51319">
    <property type="entry name" value="TFIIS_N"/>
    <property type="match status" value="1"/>
</dbReference>
<feature type="compositionally biased region" description="Basic residues" evidence="5">
    <location>
        <begin position="123"/>
        <end position="134"/>
    </location>
</feature>
<dbReference type="AlphaFoldDB" id="A0A8J6A420"/>
<comment type="caution">
    <text evidence="8">The sequence shown here is derived from an EMBL/GenBank/DDBJ whole genome shotgun (WGS) entry which is preliminary data.</text>
</comment>
<feature type="domain" description="F-box" evidence="6">
    <location>
        <begin position="493"/>
        <end position="537"/>
    </location>
</feature>
<dbReference type="Pfam" id="PF08711">
    <property type="entry name" value="Med26"/>
    <property type="match status" value="1"/>
</dbReference>
<name>A0A8J6A420_GALPY</name>
<evidence type="ECO:0000256" key="1">
    <source>
        <dbReference type="ARBA" id="ARBA00004123"/>
    </source>
</evidence>
<evidence type="ECO:0000256" key="4">
    <source>
        <dbReference type="PROSITE-ProRule" id="PRU00649"/>
    </source>
</evidence>
<dbReference type="InterPro" id="IPR051870">
    <property type="entry name" value="Elongin-A_domain"/>
</dbReference>
<evidence type="ECO:0000256" key="2">
    <source>
        <dbReference type="ARBA" id="ARBA00021346"/>
    </source>
</evidence>
<gene>
    <name evidence="8" type="ORF">J0S82_015955</name>
</gene>
<feature type="region of interest" description="Disordered" evidence="5">
    <location>
        <begin position="342"/>
        <end position="376"/>
    </location>
</feature>
<feature type="compositionally biased region" description="Basic and acidic residues" evidence="5">
    <location>
        <begin position="244"/>
        <end position="254"/>
    </location>
</feature>
<comment type="subcellular location">
    <subcellularLocation>
        <location evidence="1 4">Nucleus</location>
    </subcellularLocation>
</comment>
<reference evidence="8" key="1">
    <citation type="journal article" date="2021" name="Evol. Appl.">
        <title>The genome of the Pyrenean desman and the effects of bottlenecks and inbreeding on the genomic landscape of an endangered species.</title>
        <authorList>
            <person name="Escoda L."/>
            <person name="Castresana J."/>
        </authorList>
    </citation>
    <scope>NUCLEOTIDE SEQUENCE</scope>
    <source>
        <strain evidence="8">IBE-C5619</strain>
    </source>
</reference>
<feature type="region of interest" description="Disordered" evidence="5">
    <location>
        <begin position="161"/>
        <end position="287"/>
    </location>
</feature>
<dbReference type="GO" id="GO:0006368">
    <property type="term" value="P:transcription elongation by RNA polymerase II"/>
    <property type="evidence" value="ECO:0007669"/>
    <property type="project" value="InterPro"/>
</dbReference>
<dbReference type="Proteomes" id="UP000700334">
    <property type="component" value="Unassembled WGS sequence"/>
</dbReference>
<feature type="domain" description="TFIIS N-terminal" evidence="7">
    <location>
        <begin position="1"/>
        <end position="79"/>
    </location>
</feature>
<protein>
    <recommendedName>
        <fullName evidence="2">Elongin-A</fullName>
    </recommendedName>
</protein>
<proteinExistence type="predicted"/>
<dbReference type="InterPro" id="IPR010684">
    <property type="entry name" value="RNA_pol_II_trans_fac_SIII_A"/>
</dbReference>
<keyword evidence="9" id="KW-1185">Reference proteome</keyword>
<keyword evidence="3 4" id="KW-0539">Nucleus</keyword>
<dbReference type="InterPro" id="IPR017923">
    <property type="entry name" value="TFIIS_N"/>
</dbReference>
<organism evidence="8 9">
    <name type="scientific">Galemys pyrenaicus</name>
    <name type="common">Iberian desman</name>
    <name type="synonym">Pyrenean desman</name>
    <dbReference type="NCBI Taxonomy" id="202257"/>
    <lineage>
        <taxon>Eukaryota</taxon>
        <taxon>Metazoa</taxon>
        <taxon>Chordata</taxon>
        <taxon>Craniata</taxon>
        <taxon>Vertebrata</taxon>
        <taxon>Euteleostomi</taxon>
        <taxon>Mammalia</taxon>
        <taxon>Eutheria</taxon>
        <taxon>Laurasiatheria</taxon>
        <taxon>Eulipotyphla</taxon>
        <taxon>Talpidae</taxon>
        <taxon>Galemys</taxon>
    </lineage>
</organism>
<feature type="region of interest" description="Disordered" evidence="5">
    <location>
        <begin position="622"/>
        <end position="685"/>
    </location>
</feature>
<evidence type="ECO:0000313" key="8">
    <source>
        <dbReference type="EMBL" id="KAG8511902.1"/>
    </source>
</evidence>
<dbReference type="PANTHER" id="PTHR15141:SF75">
    <property type="entry name" value="ELONGIN-A"/>
    <property type="match status" value="1"/>
</dbReference>
<dbReference type="PROSITE" id="PS50181">
    <property type="entry name" value="FBOX"/>
    <property type="match status" value="1"/>
</dbReference>
<dbReference type="SUPFAM" id="SSF47676">
    <property type="entry name" value="Conserved domain common to transcription factors TFIIS, elongin A, CRSP70"/>
    <property type="match status" value="1"/>
</dbReference>
<dbReference type="InterPro" id="IPR035441">
    <property type="entry name" value="TFIIS/LEDGF_dom_sf"/>
</dbReference>